<evidence type="ECO:0000313" key="2">
    <source>
        <dbReference type="Proteomes" id="UP000050360"/>
    </source>
</evidence>
<protein>
    <recommendedName>
        <fullName evidence="3">DUF4352 domain-containing protein</fullName>
    </recommendedName>
</protein>
<reference evidence="1 2" key="1">
    <citation type="submission" date="2015-09" db="EMBL/GenBank/DDBJ databases">
        <title>A metagenomics-based metabolic model of nitrate-dependent anaerobic oxidation of methane by Methanoperedens-like archaea.</title>
        <authorList>
            <person name="Arshad A."/>
            <person name="Speth D.R."/>
            <person name="De Graaf R.M."/>
            <person name="Op Den Camp H.J."/>
            <person name="Jetten M.S."/>
            <person name="Welte C.U."/>
        </authorList>
    </citation>
    <scope>NUCLEOTIDE SEQUENCE [LARGE SCALE GENOMIC DNA]</scope>
</reference>
<gene>
    <name evidence="1" type="ORF">MPEBLZ_04424</name>
</gene>
<evidence type="ECO:0008006" key="3">
    <source>
        <dbReference type="Google" id="ProtNLM"/>
    </source>
</evidence>
<organism evidence="1 2">
    <name type="scientific">Candidatus Methanoperedens nitratireducens</name>
    <dbReference type="NCBI Taxonomy" id="1392998"/>
    <lineage>
        <taxon>Archaea</taxon>
        <taxon>Methanobacteriati</taxon>
        <taxon>Methanobacteriota</taxon>
        <taxon>Stenosarchaea group</taxon>
        <taxon>Methanomicrobia</taxon>
        <taxon>Methanosarcinales</taxon>
        <taxon>ANME-2 cluster</taxon>
        <taxon>Candidatus Methanoperedentaceae</taxon>
        <taxon>Candidatus Methanoperedens</taxon>
    </lineage>
</organism>
<comment type="caution">
    <text evidence="1">The sequence shown here is derived from an EMBL/GenBank/DDBJ whole genome shotgun (WGS) entry which is preliminary data.</text>
</comment>
<evidence type="ECO:0000313" key="1">
    <source>
        <dbReference type="EMBL" id="KPQ41031.1"/>
    </source>
</evidence>
<accession>A0A0P8AAS8</accession>
<dbReference type="Proteomes" id="UP000050360">
    <property type="component" value="Unassembled WGS sequence"/>
</dbReference>
<dbReference type="EMBL" id="LKCM01000459">
    <property type="protein sequence ID" value="KPQ41031.1"/>
    <property type="molecule type" value="Genomic_DNA"/>
</dbReference>
<dbReference type="AlphaFoldDB" id="A0A0P8AAS8"/>
<sequence length="190" mass="21436">MKSLHIILFISILLVISSGSIGSVDEKSGINGYVEKIIKLYNDAYLEIIRVYNDFMDKNFKPPNYEINLSETRILKDCFDISLDAKSPCTLVNLDIKNNQNDSVTFEITGRTIVTKDGKQLDKYGGLYNTKQLNSQCDTENFFKLFPNANKKTGICFPVVSKNDGPVMYIGVKANGKENEYNFDLAPYIS</sequence>
<name>A0A0P8AAS8_9EURY</name>
<proteinExistence type="predicted"/>